<dbReference type="NCBIfam" id="NF033547">
    <property type="entry name" value="transpos_IS1595"/>
    <property type="match status" value="1"/>
</dbReference>
<dbReference type="InterPro" id="IPR024445">
    <property type="entry name" value="Tnp_ISXO2-like"/>
</dbReference>
<feature type="domain" description="ISXO2-like transposase" evidence="1">
    <location>
        <begin position="105"/>
        <end position="246"/>
    </location>
</feature>
<keyword evidence="3" id="KW-1185">Reference proteome</keyword>
<reference evidence="2 3" key="1">
    <citation type="submission" date="2013-11" db="EMBL/GenBank/DDBJ databases">
        <title>Genome sequencing of Stegodyphus mimosarum.</title>
        <authorList>
            <person name="Bechsgaard J."/>
        </authorList>
    </citation>
    <scope>NUCLEOTIDE SEQUENCE [LARGE SCALE GENOMIC DNA]</scope>
</reference>
<dbReference type="OrthoDB" id="6409943at2759"/>
<dbReference type="AlphaFoldDB" id="A0A087UGP2"/>
<organism evidence="2 3">
    <name type="scientific">Stegodyphus mimosarum</name>
    <name type="common">African social velvet spider</name>
    <dbReference type="NCBI Taxonomy" id="407821"/>
    <lineage>
        <taxon>Eukaryota</taxon>
        <taxon>Metazoa</taxon>
        <taxon>Ecdysozoa</taxon>
        <taxon>Arthropoda</taxon>
        <taxon>Chelicerata</taxon>
        <taxon>Arachnida</taxon>
        <taxon>Araneae</taxon>
        <taxon>Araneomorphae</taxon>
        <taxon>Entelegynae</taxon>
        <taxon>Eresoidea</taxon>
        <taxon>Eresidae</taxon>
        <taxon>Stegodyphus</taxon>
    </lineage>
</organism>
<dbReference type="OMA" id="RGNKQHT"/>
<evidence type="ECO:0000313" key="3">
    <source>
        <dbReference type="Proteomes" id="UP000054359"/>
    </source>
</evidence>
<evidence type="ECO:0000259" key="1">
    <source>
        <dbReference type="SMART" id="SM01126"/>
    </source>
</evidence>
<gene>
    <name evidence="2" type="ORF">X975_13754</name>
</gene>
<name>A0A087UGP2_STEMI</name>
<dbReference type="SMART" id="SM01126">
    <property type="entry name" value="DDE_Tnp_IS1595"/>
    <property type="match status" value="1"/>
</dbReference>
<feature type="non-terminal residue" evidence="2">
    <location>
        <position position="263"/>
    </location>
</feature>
<dbReference type="InterPro" id="IPR053164">
    <property type="entry name" value="IS1016-like_transposase"/>
</dbReference>
<evidence type="ECO:0000313" key="2">
    <source>
        <dbReference type="EMBL" id="KFM76531.1"/>
    </source>
</evidence>
<dbReference type="Proteomes" id="UP000054359">
    <property type="component" value="Unassembled WGS sequence"/>
</dbReference>
<dbReference type="Pfam" id="PF12762">
    <property type="entry name" value="DDE_Tnp_IS1595"/>
    <property type="match status" value="1"/>
</dbReference>
<protein>
    <submittedName>
        <fullName evidence="2">Putative transposase-like protein</fullName>
    </submittedName>
</protein>
<sequence length="263" mass="30509">MMCQKCGAEMKVRKRKGVPDGVVWVCRHTVAGEECNSQRSLRFGSWFSCSKLTLEEIFILTFEILNLRKTCEIGKSWKFSAQTLCDWRSFVCESMLDFVCEKSEKIGGKDKVVEIDESKFGKRKYNRGHRVEGQWVFGGVERGTGRLFLVAVHDRSKETLMGCIEEWIESGTTIYSDGWKSYKDLGKEGFENLTVNHSINFVDSESSCHINTIESTWRHVKASLPSYNRKCDFEFYLAVYMFYHFCVEVGEDPFNIFVEFIRN</sequence>
<dbReference type="STRING" id="407821.A0A087UGP2"/>
<proteinExistence type="predicted"/>
<dbReference type="PANTHER" id="PTHR47163:SF2">
    <property type="entry name" value="SI:DKEY-17M8.2"/>
    <property type="match status" value="1"/>
</dbReference>
<accession>A0A087UGP2</accession>
<dbReference type="EMBL" id="KK119722">
    <property type="protein sequence ID" value="KFM76531.1"/>
    <property type="molecule type" value="Genomic_DNA"/>
</dbReference>
<dbReference type="PANTHER" id="PTHR47163">
    <property type="entry name" value="DDE_TNP_IS1595 DOMAIN-CONTAINING PROTEIN"/>
    <property type="match status" value="1"/>
</dbReference>